<dbReference type="EMBL" id="JAEINH010000012">
    <property type="protein sequence ID" value="MBI9115956.1"/>
    <property type="molecule type" value="Genomic_DNA"/>
</dbReference>
<evidence type="ECO:0000313" key="4">
    <source>
        <dbReference type="Proteomes" id="UP000602087"/>
    </source>
</evidence>
<proteinExistence type="predicted"/>
<comment type="caution">
    <text evidence="3">The sequence shown here is derived from an EMBL/GenBank/DDBJ whole genome shotgun (WGS) entry which is preliminary data.</text>
</comment>
<feature type="transmembrane region" description="Helical" evidence="2">
    <location>
        <begin position="543"/>
        <end position="563"/>
    </location>
</feature>
<sequence>MTTTTTRTGPGGRRILTAALTAALTLSGVGILGVGGAAAATAVPSSDGTTLTWTCDDPLEMNHAWVLGSSSYWISATPSTAGRGGSLPLAAPFALAVGDLPTGTYEMSYDCHYVPGWDPEGGSHTTHHRATFEHVSTAVDPEPAPAPVLTVMVPLHVPADTPFPVSASITGERDVPEGDVQFIAHRPDGLFASLNTTLVGGQVSATFPGLPAGQWFFLAHYSGSSEQGIYPQADSPEVPIQAVAPVVPVPPTTPPVPTEPTPVPAPVPVQPEVPASVTTPVASPGTLVVGLPDGPRPSTLRVLRGDTVLATVAVPPSGPVTVPLPVLEPGTHELVLVTDATPELLESRSPVTVTVAGVPSRTEASPSGVLAAPTTVAPGDAVPLTADGFEAGETIAFHLYPGEKFLGTAVADADGHAVLTMTAPEPSGTSSASATLGADAVSAFAEELTVIATGGSSGRWARSVVTLAAPAAPAPPTAPTTPPAPTVPAPADPPTAPAPSTPPTAPVPSTPVAAPVPVPAPAPGAAPVATTDRSELARTGSEVAPFVLLQGALLLVAAGALLARRRRTAA</sequence>
<dbReference type="AlphaFoldDB" id="A0A934IDQ1"/>
<keyword evidence="2" id="KW-1133">Transmembrane helix</keyword>
<name>A0A934IDQ1_9MICO</name>
<dbReference type="Proteomes" id="UP000602087">
    <property type="component" value="Unassembled WGS sequence"/>
</dbReference>
<keyword evidence="2" id="KW-0472">Membrane</keyword>
<evidence type="ECO:0000256" key="2">
    <source>
        <dbReference type="SAM" id="Phobius"/>
    </source>
</evidence>
<feature type="region of interest" description="Disordered" evidence="1">
    <location>
        <begin position="471"/>
        <end position="518"/>
    </location>
</feature>
<keyword evidence="4" id="KW-1185">Reference proteome</keyword>
<organism evidence="3 4">
    <name type="scientific">Sanguibacter suaedae</name>
    <dbReference type="NCBI Taxonomy" id="2795737"/>
    <lineage>
        <taxon>Bacteria</taxon>
        <taxon>Bacillati</taxon>
        <taxon>Actinomycetota</taxon>
        <taxon>Actinomycetes</taxon>
        <taxon>Micrococcales</taxon>
        <taxon>Sanguibacteraceae</taxon>
        <taxon>Sanguibacter</taxon>
    </lineage>
</organism>
<evidence type="ECO:0000313" key="3">
    <source>
        <dbReference type="EMBL" id="MBI9115956.1"/>
    </source>
</evidence>
<reference evidence="3" key="1">
    <citation type="submission" date="2020-12" db="EMBL/GenBank/DDBJ databases">
        <title>Sanguibacter suaedae sp. nov., isolated from Suaeda aralocaspica.</title>
        <authorList>
            <person name="Ma Q."/>
        </authorList>
    </citation>
    <scope>NUCLEOTIDE SEQUENCE</scope>
    <source>
        <strain evidence="3">YZGR15</strain>
    </source>
</reference>
<gene>
    <name evidence="3" type="ORF">JAV76_13130</name>
</gene>
<keyword evidence="2" id="KW-0812">Transmembrane</keyword>
<dbReference type="RefSeq" id="WP_198734521.1">
    <property type="nucleotide sequence ID" value="NZ_JAEINH010000012.1"/>
</dbReference>
<evidence type="ECO:0008006" key="5">
    <source>
        <dbReference type="Google" id="ProtNLM"/>
    </source>
</evidence>
<accession>A0A934IDQ1</accession>
<evidence type="ECO:0000256" key="1">
    <source>
        <dbReference type="SAM" id="MobiDB-lite"/>
    </source>
</evidence>
<protein>
    <recommendedName>
        <fullName evidence="5">LPXTG cell wall anchor domain-containing protein</fullName>
    </recommendedName>
</protein>
<feature type="compositionally biased region" description="Pro residues" evidence="1">
    <location>
        <begin position="472"/>
        <end position="518"/>
    </location>
</feature>